<keyword evidence="3" id="KW-1185">Reference proteome</keyword>
<sequence>MTDWLKDMGVVCLQKGRAPGRVQMSAPPASGQRGRAKWRVGARDRKGEGTARGEGNRHPVTAGAGSAARYAQSVQGAE</sequence>
<name>A0ABP5GRJ4_9ACTN</name>
<accession>A0ABP5GRJ4</accession>
<feature type="region of interest" description="Disordered" evidence="1">
    <location>
        <begin position="19"/>
        <end position="78"/>
    </location>
</feature>
<dbReference type="EMBL" id="BAAANQ010000005">
    <property type="protein sequence ID" value="GAA2054782.1"/>
    <property type="molecule type" value="Genomic_DNA"/>
</dbReference>
<evidence type="ECO:0000313" key="3">
    <source>
        <dbReference type="Proteomes" id="UP001403094"/>
    </source>
</evidence>
<evidence type="ECO:0000313" key="2">
    <source>
        <dbReference type="EMBL" id="GAA2054782.1"/>
    </source>
</evidence>
<comment type="caution">
    <text evidence="2">The sequence shown here is derived from an EMBL/GenBank/DDBJ whole genome shotgun (WGS) entry which is preliminary data.</text>
</comment>
<evidence type="ECO:0000256" key="1">
    <source>
        <dbReference type="SAM" id="MobiDB-lite"/>
    </source>
</evidence>
<dbReference type="Proteomes" id="UP001403094">
    <property type="component" value="Unassembled WGS sequence"/>
</dbReference>
<gene>
    <name evidence="2" type="ORF">GCM10009757_30850</name>
</gene>
<protein>
    <submittedName>
        <fullName evidence="2">Uncharacterized protein</fullName>
    </submittedName>
</protein>
<proteinExistence type="predicted"/>
<feature type="compositionally biased region" description="Basic and acidic residues" evidence="1">
    <location>
        <begin position="41"/>
        <end position="57"/>
    </location>
</feature>
<reference evidence="3" key="1">
    <citation type="journal article" date="2019" name="Int. J. Syst. Evol. Microbiol.">
        <title>The Global Catalogue of Microorganisms (GCM) 10K type strain sequencing project: providing services to taxonomists for standard genome sequencing and annotation.</title>
        <authorList>
            <consortium name="The Broad Institute Genomics Platform"/>
            <consortium name="The Broad Institute Genome Sequencing Center for Infectious Disease"/>
            <person name="Wu L."/>
            <person name="Ma J."/>
        </authorList>
    </citation>
    <scope>NUCLEOTIDE SEQUENCE [LARGE SCALE GENOMIC DNA]</scope>
    <source>
        <strain evidence="3">JCM 14549</strain>
    </source>
</reference>
<organism evidence="2 3">
    <name type="scientific">Streptomyces cheonanensis</name>
    <dbReference type="NCBI Taxonomy" id="312720"/>
    <lineage>
        <taxon>Bacteria</taxon>
        <taxon>Bacillati</taxon>
        <taxon>Actinomycetota</taxon>
        <taxon>Actinomycetes</taxon>
        <taxon>Kitasatosporales</taxon>
        <taxon>Streptomycetaceae</taxon>
        <taxon>Streptomyces</taxon>
    </lineage>
</organism>